<keyword evidence="4" id="KW-0479">Metal-binding</keyword>
<evidence type="ECO:0000256" key="9">
    <source>
        <dbReference type="ARBA" id="ARBA00049893"/>
    </source>
</evidence>
<reference evidence="12" key="1">
    <citation type="journal article" date="2019" name="Int. J. Syst. Evol. Microbiol.">
        <title>The Global Catalogue of Microorganisms (GCM) 10K type strain sequencing project: providing services to taxonomists for standard genome sequencing and annotation.</title>
        <authorList>
            <consortium name="The Broad Institute Genomics Platform"/>
            <consortium name="The Broad Institute Genome Sequencing Center for Infectious Disease"/>
            <person name="Wu L."/>
            <person name="Ma J."/>
        </authorList>
    </citation>
    <scope>NUCLEOTIDE SEQUENCE [LARGE SCALE GENOMIC DNA]</scope>
    <source>
        <strain evidence="12">CGMCC 1.10992</strain>
    </source>
</reference>
<organism evidence="11 12">
    <name type="scientific">Corallincola platygyrae</name>
    <dbReference type="NCBI Taxonomy" id="1193278"/>
    <lineage>
        <taxon>Bacteria</taxon>
        <taxon>Pseudomonadati</taxon>
        <taxon>Pseudomonadota</taxon>
        <taxon>Gammaproteobacteria</taxon>
        <taxon>Alteromonadales</taxon>
        <taxon>Psychromonadaceae</taxon>
        <taxon>Corallincola</taxon>
    </lineage>
</organism>
<comment type="catalytic activity">
    <reaction evidence="1">
        <text>inosine + phosphate = alpha-D-ribose 1-phosphate + hypoxanthine</text>
        <dbReference type="Rhea" id="RHEA:27646"/>
        <dbReference type="ChEBI" id="CHEBI:17368"/>
        <dbReference type="ChEBI" id="CHEBI:17596"/>
        <dbReference type="ChEBI" id="CHEBI:43474"/>
        <dbReference type="ChEBI" id="CHEBI:57720"/>
        <dbReference type="EC" id="2.4.2.1"/>
    </reaction>
    <physiologicalReaction direction="left-to-right" evidence="1">
        <dbReference type="Rhea" id="RHEA:27647"/>
    </physiologicalReaction>
</comment>
<dbReference type="Gene3D" id="3.60.140.10">
    <property type="entry name" value="CNF1/YfiH-like putative cysteine hydrolases"/>
    <property type="match status" value="1"/>
</dbReference>
<dbReference type="EMBL" id="JBHUHT010000016">
    <property type="protein sequence ID" value="MFD2097247.1"/>
    <property type="molecule type" value="Genomic_DNA"/>
</dbReference>
<sequence length="233" mass="25232">MRAVYSTRIGGVSSEPWLSFNLGNHVGDNEADVAENRRRFVADAFMPSAPQWLTQVHGTRILAVDSLSSDVPEADGAITTKQSTPLVIMTADCLPILLCNRQGTWISAVHAGWRGLADGIVENAVAGYRGNACDLMAWLGPCIGPYAFEVGAEVRKKFVSQREASAACFTASKTQPNKFYANLPLLATQRLQSLGIVDIADSGLCTYSQESVFFSHRRDGNTGRMAAAIWMTN</sequence>
<dbReference type="RefSeq" id="WP_377776241.1">
    <property type="nucleotide sequence ID" value="NZ_JBHUHT010000016.1"/>
</dbReference>
<dbReference type="InterPro" id="IPR011324">
    <property type="entry name" value="Cytotoxic_necrot_fac-like_cat"/>
</dbReference>
<evidence type="ECO:0000256" key="5">
    <source>
        <dbReference type="ARBA" id="ARBA00022801"/>
    </source>
</evidence>
<evidence type="ECO:0000256" key="4">
    <source>
        <dbReference type="ARBA" id="ARBA00022723"/>
    </source>
</evidence>
<comment type="catalytic activity">
    <reaction evidence="8">
        <text>adenosine + phosphate = alpha-D-ribose 1-phosphate + adenine</text>
        <dbReference type="Rhea" id="RHEA:27642"/>
        <dbReference type="ChEBI" id="CHEBI:16335"/>
        <dbReference type="ChEBI" id="CHEBI:16708"/>
        <dbReference type="ChEBI" id="CHEBI:43474"/>
        <dbReference type="ChEBI" id="CHEBI:57720"/>
        <dbReference type="EC" id="2.4.2.1"/>
    </reaction>
    <physiologicalReaction direction="left-to-right" evidence="8">
        <dbReference type="Rhea" id="RHEA:27643"/>
    </physiologicalReaction>
</comment>
<keyword evidence="6" id="KW-0862">Zinc</keyword>
<evidence type="ECO:0000256" key="8">
    <source>
        <dbReference type="ARBA" id="ARBA00048968"/>
    </source>
</evidence>
<comment type="catalytic activity">
    <reaction evidence="9">
        <text>S-methyl-5'-thioadenosine + phosphate = 5-(methylsulfanyl)-alpha-D-ribose 1-phosphate + adenine</text>
        <dbReference type="Rhea" id="RHEA:11852"/>
        <dbReference type="ChEBI" id="CHEBI:16708"/>
        <dbReference type="ChEBI" id="CHEBI:17509"/>
        <dbReference type="ChEBI" id="CHEBI:43474"/>
        <dbReference type="ChEBI" id="CHEBI:58533"/>
        <dbReference type="EC" id="2.4.2.28"/>
    </reaction>
    <physiologicalReaction direction="left-to-right" evidence="9">
        <dbReference type="Rhea" id="RHEA:11853"/>
    </physiologicalReaction>
</comment>
<proteinExistence type="inferred from homology"/>
<dbReference type="NCBIfam" id="TIGR00726">
    <property type="entry name" value="peptidoglycan editing factor PgeF"/>
    <property type="match status" value="1"/>
</dbReference>
<gene>
    <name evidence="11" type="primary">pgeF</name>
    <name evidence="11" type="ORF">ACFSJ3_14720</name>
</gene>
<evidence type="ECO:0000256" key="7">
    <source>
        <dbReference type="ARBA" id="ARBA00047989"/>
    </source>
</evidence>
<comment type="catalytic activity">
    <reaction evidence="7">
        <text>adenosine + H2O + H(+) = inosine + NH4(+)</text>
        <dbReference type="Rhea" id="RHEA:24408"/>
        <dbReference type="ChEBI" id="CHEBI:15377"/>
        <dbReference type="ChEBI" id="CHEBI:15378"/>
        <dbReference type="ChEBI" id="CHEBI:16335"/>
        <dbReference type="ChEBI" id="CHEBI:17596"/>
        <dbReference type="ChEBI" id="CHEBI:28938"/>
        <dbReference type="EC" id="3.5.4.4"/>
    </reaction>
    <physiologicalReaction direction="left-to-right" evidence="7">
        <dbReference type="Rhea" id="RHEA:24409"/>
    </physiologicalReaction>
</comment>
<keyword evidence="12" id="KW-1185">Reference proteome</keyword>
<comment type="caution">
    <text evidence="11">The sequence shown here is derived from an EMBL/GenBank/DDBJ whole genome shotgun (WGS) entry which is preliminary data.</text>
</comment>
<dbReference type="PANTHER" id="PTHR30616:SF2">
    <property type="entry name" value="PURINE NUCLEOSIDE PHOSPHORYLASE LACC1"/>
    <property type="match status" value="1"/>
</dbReference>
<accession>A0ABW4XQJ4</accession>
<evidence type="ECO:0000313" key="12">
    <source>
        <dbReference type="Proteomes" id="UP001597380"/>
    </source>
</evidence>
<keyword evidence="5" id="KW-0378">Hydrolase</keyword>
<dbReference type="InterPro" id="IPR003730">
    <property type="entry name" value="Cu_polyphenol_OxRdtase"/>
</dbReference>
<dbReference type="Proteomes" id="UP001597380">
    <property type="component" value="Unassembled WGS sequence"/>
</dbReference>
<evidence type="ECO:0000256" key="6">
    <source>
        <dbReference type="ARBA" id="ARBA00022833"/>
    </source>
</evidence>
<dbReference type="Pfam" id="PF02578">
    <property type="entry name" value="Cu-oxidase_4"/>
    <property type="match status" value="1"/>
</dbReference>
<evidence type="ECO:0000256" key="1">
    <source>
        <dbReference type="ARBA" id="ARBA00000553"/>
    </source>
</evidence>
<evidence type="ECO:0000313" key="11">
    <source>
        <dbReference type="EMBL" id="MFD2097247.1"/>
    </source>
</evidence>
<evidence type="ECO:0000256" key="3">
    <source>
        <dbReference type="ARBA" id="ARBA00022679"/>
    </source>
</evidence>
<comment type="similarity">
    <text evidence="2 10">Belongs to the purine nucleoside phosphorylase YfiH/LACC1 family.</text>
</comment>
<name>A0ABW4XQJ4_9GAMM</name>
<protein>
    <recommendedName>
        <fullName evidence="10">Purine nucleoside phosphorylase</fullName>
    </recommendedName>
</protein>
<keyword evidence="3" id="KW-0808">Transferase</keyword>
<dbReference type="InterPro" id="IPR038371">
    <property type="entry name" value="Cu_polyphenol_OxRdtase_sf"/>
</dbReference>
<dbReference type="SUPFAM" id="SSF64438">
    <property type="entry name" value="CNF1/YfiH-like putative cysteine hydrolases"/>
    <property type="match status" value="1"/>
</dbReference>
<evidence type="ECO:0000256" key="2">
    <source>
        <dbReference type="ARBA" id="ARBA00007353"/>
    </source>
</evidence>
<dbReference type="CDD" id="cd16833">
    <property type="entry name" value="YfiH"/>
    <property type="match status" value="1"/>
</dbReference>
<evidence type="ECO:0000256" key="10">
    <source>
        <dbReference type="RuleBase" id="RU361274"/>
    </source>
</evidence>
<dbReference type="PANTHER" id="PTHR30616">
    <property type="entry name" value="UNCHARACTERIZED PROTEIN YFIH"/>
    <property type="match status" value="1"/>
</dbReference>